<comment type="caution">
    <text evidence="1">The sequence shown here is derived from an EMBL/GenBank/DDBJ whole genome shotgun (WGS) entry which is preliminary data.</text>
</comment>
<accession>A3TZG9</accession>
<gene>
    <name evidence="1" type="ORF">OB2597_17077</name>
</gene>
<organism evidence="1 2">
    <name type="scientific">Pseudooceanicola batsensis (strain ATCC BAA-863 / DSM 15984 / KCTC 12145 / HTCC2597)</name>
    <name type="common">Oceanicola batsensis</name>
    <dbReference type="NCBI Taxonomy" id="252305"/>
    <lineage>
        <taxon>Bacteria</taxon>
        <taxon>Pseudomonadati</taxon>
        <taxon>Pseudomonadota</taxon>
        <taxon>Alphaproteobacteria</taxon>
        <taxon>Rhodobacterales</taxon>
        <taxon>Paracoccaceae</taxon>
        <taxon>Pseudooceanicola</taxon>
    </lineage>
</organism>
<reference evidence="1 2" key="1">
    <citation type="journal article" date="2010" name="J. Bacteriol.">
        <title>Genome sequences of Oceanicola granulosus HTCC2516(T) and Oceanicola batsensis HTCC2597(TDelta).</title>
        <authorList>
            <person name="Thrash J.C."/>
            <person name="Cho J.C."/>
            <person name="Vergin K.L."/>
            <person name="Giovannoni S.J."/>
        </authorList>
    </citation>
    <scope>NUCLEOTIDE SEQUENCE [LARGE SCALE GENOMIC DNA]</scope>
    <source>
        <strain evidence="2">ATCC BAA-863 / DSM 15984 / KCTC 12145 / HTCC2597</strain>
    </source>
</reference>
<evidence type="ECO:0000313" key="2">
    <source>
        <dbReference type="Proteomes" id="UP000004318"/>
    </source>
</evidence>
<dbReference type="RefSeq" id="WP_009803459.1">
    <property type="nucleotide sequence ID" value="NZ_AAMO01000007.1"/>
</dbReference>
<dbReference type="STRING" id="252305.OB2597_17077"/>
<sequence length="109" mass="12328">MFNADQIEGLPAQFYILPDPPRDLGTVADPALETFFAATGAQIDSTEEPRAYYNIKTNRIHMQLRAPWAYLTNPCQRGSLIVSGNLKTFMRTYYSALSRNLPQVTRDTL</sequence>
<dbReference type="AlphaFoldDB" id="A3TZG9"/>
<proteinExistence type="predicted"/>
<dbReference type="EMBL" id="AAMO01000007">
    <property type="protein sequence ID" value="EAQ02450.1"/>
    <property type="molecule type" value="Genomic_DNA"/>
</dbReference>
<dbReference type="HOGENOM" id="CLU_2181162_0_0_5"/>
<protein>
    <submittedName>
        <fullName evidence="1">Uncharacterized protein</fullName>
    </submittedName>
</protein>
<dbReference type="Proteomes" id="UP000004318">
    <property type="component" value="Unassembled WGS sequence"/>
</dbReference>
<evidence type="ECO:0000313" key="1">
    <source>
        <dbReference type="EMBL" id="EAQ02450.1"/>
    </source>
</evidence>
<name>A3TZG9_PSEBH</name>
<keyword evidence="2" id="KW-1185">Reference proteome</keyword>